<dbReference type="RefSeq" id="WP_338258288.1">
    <property type="nucleotide sequence ID" value="NZ_BSRI01000002.1"/>
</dbReference>
<reference evidence="1 2" key="1">
    <citation type="submission" date="2023-02" db="EMBL/GenBank/DDBJ databases">
        <title>Dictyobacter halimunensis sp. nov., a new member of the class Ktedonobacteria from forest soil in a geothermal area.</title>
        <authorList>
            <person name="Rachmania M.K."/>
            <person name="Ningsih F."/>
            <person name="Sakai Y."/>
            <person name="Yabe S."/>
            <person name="Yokota A."/>
            <person name="Sjamsuridzal W."/>
        </authorList>
    </citation>
    <scope>NUCLEOTIDE SEQUENCE [LARGE SCALE GENOMIC DNA]</scope>
    <source>
        <strain evidence="1 2">S3.2.2.5</strain>
    </source>
</reference>
<name>A0ABQ6G6U2_9CHLR</name>
<organism evidence="1 2">
    <name type="scientific">Dictyobacter halimunensis</name>
    <dbReference type="NCBI Taxonomy" id="3026934"/>
    <lineage>
        <taxon>Bacteria</taxon>
        <taxon>Bacillati</taxon>
        <taxon>Chloroflexota</taxon>
        <taxon>Ktedonobacteria</taxon>
        <taxon>Ktedonobacterales</taxon>
        <taxon>Dictyobacteraceae</taxon>
        <taxon>Dictyobacter</taxon>
    </lineage>
</organism>
<dbReference type="EMBL" id="BSRI01000002">
    <property type="protein sequence ID" value="GLV61019.1"/>
    <property type="molecule type" value="Genomic_DNA"/>
</dbReference>
<evidence type="ECO:0000313" key="1">
    <source>
        <dbReference type="EMBL" id="GLV61019.1"/>
    </source>
</evidence>
<accession>A0ABQ6G6U2</accession>
<evidence type="ECO:0008006" key="3">
    <source>
        <dbReference type="Google" id="ProtNLM"/>
    </source>
</evidence>
<keyword evidence="2" id="KW-1185">Reference proteome</keyword>
<proteinExistence type="predicted"/>
<dbReference type="InterPro" id="IPR029475">
    <property type="entry name" value="DUF6807"/>
</dbReference>
<gene>
    <name evidence="1" type="ORF">KDH_78360</name>
</gene>
<dbReference type="Proteomes" id="UP001344906">
    <property type="component" value="Unassembled WGS sequence"/>
</dbReference>
<evidence type="ECO:0000313" key="2">
    <source>
        <dbReference type="Proteomes" id="UP001344906"/>
    </source>
</evidence>
<comment type="caution">
    <text evidence="1">The sequence shown here is derived from an EMBL/GenBank/DDBJ whole genome shotgun (WGS) entry which is preliminary data.</text>
</comment>
<dbReference type="Pfam" id="PF14100">
    <property type="entry name" value="DUF6807"/>
    <property type="match status" value="1"/>
</dbReference>
<protein>
    <recommendedName>
        <fullName evidence="3">Oxidoreductase</fullName>
    </recommendedName>
</protein>
<sequence>MKTKLVHTLHDNVELQYEGRSLFTYVYEPSFPTFESPRPYFHSLRTLAGNELCIVRPYDHRWHVGLSLTSAHLSGENFWGGRTYVRDKGYQPLDNNGRMQHRAWQELASRDCVSCVEQLQWTTQAGADWIEEERHLVVNEINVEEGYWSLDFSSRLLNISGQDLKFGSPTTEGRENAGYGGLFWRGPRSFLDGRIFGPDGLEGPDCMGKRAPWLAFTGWHDTSCEQSTIIFIDQPQNPRYPNQWFVRNNFYPGISCAFMFDEYYTLAAGSLLDLSYRVVMVNGAWTRERVDAYVNNAQS</sequence>